<feature type="domain" description="Endonuclease/exonuclease/phosphatase" evidence="16">
    <location>
        <begin position="9"/>
        <end position="264"/>
    </location>
</feature>
<evidence type="ECO:0000256" key="14">
    <source>
        <dbReference type="SAM" id="Phobius"/>
    </source>
</evidence>
<comment type="pathway">
    <text evidence="3">Sphingolipid metabolism.</text>
</comment>
<comment type="similarity">
    <text evidence="4">Belongs to the neutral sphingomyelinase family.</text>
</comment>
<proteinExistence type="inferred from homology"/>
<dbReference type="STRING" id="7375.A0A0L0CEY0"/>
<evidence type="ECO:0000256" key="3">
    <source>
        <dbReference type="ARBA" id="ARBA00004991"/>
    </source>
</evidence>
<keyword evidence="15" id="KW-0732">Signal</keyword>
<evidence type="ECO:0000256" key="11">
    <source>
        <dbReference type="ARBA" id="ARBA00022989"/>
    </source>
</evidence>
<dbReference type="GO" id="GO:0006665">
    <property type="term" value="P:sphingolipid metabolic process"/>
    <property type="evidence" value="ECO:0007669"/>
    <property type="project" value="UniProtKB-KW"/>
</dbReference>
<keyword evidence="12" id="KW-0443">Lipid metabolism</keyword>
<comment type="caution">
    <text evidence="17">The sequence shown here is derived from an EMBL/GenBank/DDBJ whole genome shotgun (WGS) entry which is preliminary data.</text>
</comment>
<keyword evidence="8" id="KW-0378">Hydrolase</keyword>
<reference evidence="17 18" key="1">
    <citation type="journal article" date="2015" name="Nat. Commun.">
        <title>Lucilia cuprina genome unlocks parasitic fly biology to underpin future interventions.</title>
        <authorList>
            <person name="Anstead C.A."/>
            <person name="Korhonen P.K."/>
            <person name="Young N.D."/>
            <person name="Hall R.S."/>
            <person name="Jex A.R."/>
            <person name="Murali S.C."/>
            <person name="Hughes D.S."/>
            <person name="Lee S.F."/>
            <person name="Perry T."/>
            <person name="Stroehlein A.J."/>
            <person name="Ansell B.R."/>
            <person name="Breugelmans B."/>
            <person name="Hofmann A."/>
            <person name="Qu J."/>
            <person name="Dugan S."/>
            <person name="Lee S.L."/>
            <person name="Chao H."/>
            <person name="Dinh H."/>
            <person name="Han Y."/>
            <person name="Doddapaneni H.V."/>
            <person name="Worley K.C."/>
            <person name="Muzny D.M."/>
            <person name="Ioannidis P."/>
            <person name="Waterhouse R.M."/>
            <person name="Zdobnov E.M."/>
            <person name="James P.J."/>
            <person name="Bagnall N.H."/>
            <person name="Kotze A.C."/>
            <person name="Gibbs R.A."/>
            <person name="Richards S."/>
            <person name="Batterham P."/>
            <person name="Gasser R.B."/>
        </authorList>
    </citation>
    <scope>NUCLEOTIDE SEQUENCE [LARGE SCALE GENOMIC DNA]</scope>
    <source>
        <strain evidence="17 18">LS</strain>
        <tissue evidence="17">Full body</tissue>
    </source>
</reference>
<sequence length="441" mass="49928">MVSLELSILTLNVWGIPLISADRAERMQHIGKELASGKYDIVSLQEVWTEKDSATLQELTKAVLPYVHYFYSGVIGAGLLVLSKYPIVTSLFHSWTVNGYCHRIQHADWFGGKGVGMCRIRVGDLYVHVYNAHLHAEYNIKNDDYLTHRVIQAFDTAQFIEATRWDAAVQILAGDLNTKPTDICYKVLLYTSQMKDSCNSDTVTTNECKQNSYTSKKVLARNPNGFRIDHIFLRSADKIKTSILEYKLPLPDRVPGKKFSYSDHEGVQVRLRLQTKQDSDTCSIQHINACLDEEDADEDTMRDVKLTPPQSPVLTNGHSSVVHSEGECPSDEPRLPKSLAIIKEAIELCERHLKKINTDRIIYFTIAAILFASLVVMAEFPVPVGYKTVYLLLKLLVFAIILFCIFMGSIWNLMERNGTLSGKTSMEIKLQNSQYVNLKRD</sequence>
<evidence type="ECO:0000256" key="13">
    <source>
        <dbReference type="ARBA" id="ARBA00023136"/>
    </source>
</evidence>
<keyword evidence="10" id="KW-0746">Sphingolipid metabolism</keyword>
<dbReference type="PANTHER" id="PTHR16320:SF24">
    <property type="entry name" value="PHOSPHODIESTERASE, PUTATIVE-RELATED"/>
    <property type="match status" value="1"/>
</dbReference>
<accession>A0A0L0CEY0</accession>
<evidence type="ECO:0000256" key="5">
    <source>
        <dbReference type="ARBA" id="ARBA00012369"/>
    </source>
</evidence>
<dbReference type="EMBL" id="JRES01000493">
    <property type="protein sequence ID" value="KNC30805.1"/>
    <property type="molecule type" value="Genomic_DNA"/>
</dbReference>
<organism evidence="17 18">
    <name type="scientific">Lucilia cuprina</name>
    <name type="common">Green bottle fly</name>
    <name type="synonym">Australian sheep blowfly</name>
    <dbReference type="NCBI Taxonomy" id="7375"/>
    <lineage>
        <taxon>Eukaryota</taxon>
        <taxon>Metazoa</taxon>
        <taxon>Ecdysozoa</taxon>
        <taxon>Arthropoda</taxon>
        <taxon>Hexapoda</taxon>
        <taxon>Insecta</taxon>
        <taxon>Pterygota</taxon>
        <taxon>Neoptera</taxon>
        <taxon>Endopterygota</taxon>
        <taxon>Diptera</taxon>
        <taxon>Brachycera</taxon>
        <taxon>Muscomorpha</taxon>
        <taxon>Oestroidea</taxon>
        <taxon>Calliphoridae</taxon>
        <taxon>Luciliinae</taxon>
        <taxon>Lucilia</taxon>
    </lineage>
</organism>
<keyword evidence="11 14" id="KW-1133">Transmembrane helix</keyword>
<feature type="signal peptide" evidence="15">
    <location>
        <begin position="1"/>
        <end position="21"/>
    </location>
</feature>
<feature type="transmembrane region" description="Helical" evidence="14">
    <location>
        <begin position="361"/>
        <end position="378"/>
    </location>
</feature>
<evidence type="ECO:0000313" key="18">
    <source>
        <dbReference type="Proteomes" id="UP000037069"/>
    </source>
</evidence>
<evidence type="ECO:0000259" key="16">
    <source>
        <dbReference type="Pfam" id="PF03372"/>
    </source>
</evidence>
<dbReference type="SUPFAM" id="SSF56219">
    <property type="entry name" value="DNase I-like"/>
    <property type="match status" value="1"/>
</dbReference>
<evidence type="ECO:0000256" key="9">
    <source>
        <dbReference type="ARBA" id="ARBA00022842"/>
    </source>
</evidence>
<comment type="subcellular location">
    <subcellularLocation>
        <location evidence="1">Membrane</location>
        <topology evidence="1">Multi-pass membrane protein</topology>
    </subcellularLocation>
</comment>
<evidence type="ECO:0000256" key="1">
    <source>
        <dbReference type="ARBA" id="ARBA00004141"/>
    </source>
</evidence>
<keyword evidence="13 14" id="KW-0472">Membrane</keyword>
<dbReference type="Proteomes" id="UP000037069">
    <property type="component" value="Unassembled WGS sequence"/>
</dbReference>
<protein>
    <recommendedName>
        <fullName evidence="5">sphingomyelin phosphodiesterase</fullName>
        <ecNumber evidence="5">3.1.4.12</ecNumber>
    </recommendedName>
</protein>
<evidence type="ECO:0000256" key="10">
    <source>
        <dbReference type="ARBA" id="ARBA00022919"/>
    </source>
</evidence>
<dbReference type="InterPro" id="IPR005135">
    <property type="entry name" value="Endo/exonuclease/phosphatase"/>
</dbReference>
<dbReference type="InterPro" id="IPR038772">
    <property type="entry name" value="Sph/SMPD2-like"/>
</dbReference>
<keyword evidence="18" id="KW-1185">Reference proteome</keyword>
<dbReference type="EC" id="3.1.4.12" evidence="5"/>
<feature type="chain" id="PRO_5005536409" description="sphingomyelin phosphodiesterase" evidence="15">
    <location>
        <begin position="22"/>
        <end position="441"/>
    </location>
</feature>
<dbReference type="OMA" id="LWTPNVG"/>
<feature type="transmembrane region" description="Helical" evidence="14">
    <location>
        <begin position="390"/>
        <end position="413"/>
    </location>
</feature>
<evidence type="ECO:0000256" key="12">
    <source>
        <dbReference type="ARBA" id="ARBA00023098"/>
    </source>
</evidence>
<dbReference type="Pfam" id="PF03372">
    <property type="entry name" value="Exo_endo_phos"/>
    <property type="match status" value="1"/>
</dbReference>
<evidence type="ECO:0000256" key="8">
    <source>
        <dbReference type="ARBA" id="ARBA00022801"/>
    </source>
</evidence>
<dbReference type="InterPro" id="IPR036691">
    <property type="entry name" value="Endo/exonu/phosph_ase_sf"/>
</dbReference>
<evidence type="ECO:0000313" key="17">
    <source>
        <dbReference type="EMBL" id="KNC30805.1"/>
    </source>
</evidence>
<dbReference type="GO" id="GO:0046872">
    <property type="term" value="F:metal ion binding"/>
    <property type="evidence" value="ECO:0007669"/>
    <property type="project" value="UniProtKB-KW"/>
</dbReference>
<dbReference type="AlphaFoldDB" id="A0A0L0CEY0"/>
<dbReference type="GO" id="GO:0016020">
    <property type="term" value="C:membrane"/>
    <property type="evidence" value="ECO:0007669"/>
    <property type="project" value="UniProtKB-SubCell"/>
</dbReference>
<keyword evidence="9" id="KW-0460">Magnesium</keyword>
<dbReference type="PANTHER" id="PTHR16320">
    <property type="entry name" value="SPHINGOMYELINASE FAMILY MEMBER"/>
    <property type="match status" value="1"/>
</dbReference>
<gene>
    <name evidence="17" type="ORF">FF38_01075</name>
</gene>
<comment type="pathway">
    <text evidence="2">Lipid metabolism; sphingolipid metabolism.</text>
</comment>
<dbReference type="GO" id="GO:0004767">
    <property type="term" value="F:sphingomyelin phosphodiesterase activity"/>
    <property type="evidence" value="ECO:0007669"/>
    <property type="project" value="UniProtKB-EC"/>
</dbReference>
<name>A0A0L0CEY0_LUCCU</name>
<evidence type="ECO:0000256" key="4">
    <source>
        <dbReference type="ARBA" id="ARBA00006335"/>
    </source>
</evidence>
<evidence type="ECO:0000256" key="6">
    <source>
        <dbReference type="ARBA" id="ARBA00022692"/>
    </source>
</evidence>
<dbReference type="Gene3D" id="3.60.10.10">
    <property type="entry name" value="Endonuclease/exonuclease/phosphatase"/>
    <property type="match status" value="1"/>
</dbReference>
<evidence type="ECO:0000256" key="7">
    <source>
        <dbReference type="ARBA" id="ARBA00022723"/>
    </source>
</evidence>
<dbReference type="OrthoDB" id="387657at2759"/>
<evidence type="ECO:0000256" key="15">
    <source>
        <dbReference type="SAM" id="SignalP"/>
    </source>
</evidence>
<keyword evidence="7" id="KW-0479">Metal-binding</keyword>
<evidence type="ECO:0000256" key="2">
    <source>
        <dbReference type="ARBA" id="ARBA00004760"/>
    </source>
</evidence>
<keyword evidence="6 14" id="KW-0812">Transmembrane</keyword>